<evidence type="ECO:0000256" key="5">
    <source>
        <dbReference type="ARBA" id="ARBA00022741"/>
    </source>
</evidence>
<evidence type="ECO:0000313" key="10">
    <source>
        <dbReference type="Proteomes" id="UP000238739"/>
    </source>
</evidence>
<dbReference type="PIRSF" id="PIRSF031134">
    <property type="entry name" value="MTRK"/>
    <property type="match status" value="1"/>
</dbReference>
<dbReference type="InterPro" id="IPR011009">
    <property type="entry name" value="Kinase-like_dom_sf"/>
</dbReference>
<dbReference type="Pfam" id="PF01636">
    <property type="entry name" value="APH"/>
    <property type="match status" value="1"/>
</dbReference>
<evidence type="ECO:0000256" key="2">
    <source>
        <dbReference type="ARBA" id="ARBA00011738"/>
    </source>
</evidence>
<dbReference type="Gene3D" id="3.30.200.20">
    <property type="entry name" value="Phosphorylase Kinase, domain 1"/>
    <property type="match status" value="1"/>
</dbReference>
<accession>A0A2N9DWT4</accession>
<dbReference type="EMBL" id="OGVC01000025">
    <property type="protein sequence ID" value="SPC39125.1"/>
    <property type="molecule type" value="Genomic_DNA"/>
</dbReference>
<feature type="domain" description="Aminoglycoside phosphotransferase" evidence="8">
    <location>
        <begin position="207"/>
        <end position="265"/>
    </location>
</feature>
<evidence type="ECO:0000259" key="8">
    <source>
        <dbReference type="Pfam" id="PF01636"/>
    </source>
</evidence>
<protein>
    <recommendedName>
        <fullName evidence="3">S-methyl-5-thioribose kinase</fullName>
        <ecNumber evidence="3">2.7.1.100</ecNumber>
    </recommendedName>
</protein>
<evidence type="ECO:0000313" key="9">
    <source>
        <dbReference type="EMBL" id="SPC39125.1"/>
    </source>
</evidence>
<proteinExistence type="inferred from homology"/>
<evidence type="ECO:0000256" key="7">
    <source>
        <dbReference type="ARBA" id="ARBA00022840"/>
    </source>
</evidence>
<evidence type="ECO:0000256" key="1">
    <source>
        <dbReference type="ARBA" id="ARBA00010165"/>
    </source>
</evidence>
<dbReference type="GO" id="GO:0009086">
    <property type="term" value="P:methionine biosynthetic process"/>
    <property type="evidence" value="ECO:0007669"/>
    <property type="project" value="InterPro"/>
</dbReference>
<comment type="subunit">
    <text evidence="2">Homodimer.</text>
</comment>
<keyword evidence="4 9" id="KW-0808">Transferase</keyword>
<keyword evidence="7" id="KW-0067">ATP-binding</keyword>
<dbReference type="EC" id="2.7.1.100" evidence="3"/>
<keyword evidence="10" id="KW-1185">Reference proteome</keyword>
<reference evidence="9" key="1">
    <citation type="submission" date="2018-01" db="EMBL/GenBank/DDBJ databases">
        <authorList>
            <person name="Chaillou S."/>
        </authorList>
    </citation>
    <scope>NUCLEOTIDE SEQUENCE [LARGE SCALE GENOMIC DNA]</scope>
    <source>
        <strain evidence="9">MFPC41A2801</strain>
    </source>
</reference>
<dbReference type="InterPro" id="IPR002575">
    <property type="entry name" value="Aminoglycoside_PTrfase"/>
</dbReference>
<dbReference type="PANTHER" id="PTHR34273">
    <property type="entry name" value="METHYLTHIORIBOSE KINASE"/>
    <property type="match status" value="1"/>
</dbReference>
<dbReference type="Proteomes" id="UP000238739">
    <property type="component" value="Unassembled WGS sequence"/>
</dbReference>
<sequence>MDYNKYFLLDEETVKAYTLERTDYFGDIDVSELSAKEISDGNINHIFRLEAKDKTLIVKQSGAEIRTSGRPLDRKRSLIESEILSIQRELCGEVIPKVFDYNKTISVIIMEDVSDFKSLRLELQKKRTFKGFSEEIAKYLADSLLPTTDLVLDRHKKKELVKEFINIELCDITEDLVLTEPYYNYKNRNIYDEELNDFVEQNLYKNEYLKANISELRNSFMNNAQALLHGDLHSGSIFINDSGIRVFDPEFGFYGPMGYDIGNVIGNLVFPYVVDKVQSKQGSNSDSQFTQWLGRTIEEIFDKTFDNMRGNYDSLVEFPLYKERSFKNKYIKDIESDTLGYAGTEIIRRTIGDSKVIEVTEIEDLNTKNLVWKVLIKIGINLILNRSIYHNGSEVMTDIDSIIDDLIKEETNL</sequence>
<dbReference type="InterPro" id="IPR009212">
    <property type="entry name" value="Methylthioribose_kinase"/>
</dbReference>
<evidence type="ECO:0000256" key="4">
    <source>
        <dbReference type="ARBA" id="ARBA00022679"/>
    </source>
</evidence>
<dbReference type="SUPFAM" id="SSF56112">
    <property type="entry name" value="Protein kinase-like (PK-like)"/>
    <property type="match status" value="1"/>
</dbReference>
<name>A0A2N9DWT4_9LACO</name>
<comment type="caution">
    <text evidence="9">The sequence shown here is derived from an EMBL/GenBank/DDBJ whole genome shotgun (WGS) entry which is preliminary data.</text>
</comment>
<comment type="similarity">
    <text evidence="1">Belongs to the methylthioribose kinase family.</text>
</comment>
<dbReference type="GO" id="GO:0046522">
    <property type="term" value="F:S-methyl-5-thioribose kinase activity"/>
    <property type="evidence" value="ECO:0007669"/>
    <property type="project" value="UniProtKB-EC"/>
</dbReference>
<keyword evidence="5" id="KW-0547">Nucleotide-binding</keyword>
<gene>
    <name evidence="9" type="primary">mtnK</name>
    <name evidence="9" type="ORF">LFUMFP_310162</name>
</gene>
<dbReference type="Gene3D" id="3.90.1200.10">
    <property type="match status" value="1"/>
</dbReference>
<evidence type="ECO:0000256" key="3">
    <source>
        <dbReference type="ARBA" id="ARBA00012128"/>
    </source>
</evidence>
<dbReference type="GO" id="GO:0005524">
    <property type="term" value="F:ATP binding"/>
    <property type="evidence" value="ECO:0007669"/>
    <property type="project" value="UniProtKB-KW"/>
</dbReference>
<dbReference type="PANTHER" id="PTHR34273:SF2">
    <property type="entry name" value="METHYLTHIORIBOSE KINASE"/>
    <property type="match status" value="1"/>
</dbReference>
<dbReference type="NCBIfam" id="TIGR01767">
    <property type="entry name" value="MTRK"/>
    <property type="match status" value="1"/>
</dbReference>
<dbReference type="RefSeq" id="WP_233210635.1">
    <property type="nucleotide sequence ID" value="NZ_LT984417.1"/>
</dbReference>
<dbReference type="AlphaFoldDB" id="A0A2N9DWT4"/>
<organism evidence="9 10">
    <name type="scientific">Latilactobacillus fuchuensis</name>
    <dbReference type="NCBI Taxonomy" id="164393"/>
    <lineage>
        <taxon>Bacteria</taxon>
        <taxon>Bacillati</taxon>
        <taxon>Bacillota</taxon>
        <taxon>Bacilli</taxon>
        <taxon>Lactobacillales</taxon>
        <taxon>Lactobacillaceae</taxon>
        <taxon>Latilactobacillus</taxon>
    </lineage>
</organism>
<evidence type="ECO:0000256" key="6">
    <source>
        <dbReference type="ARBA" id="ARBA00022777"/>
    </source>
</evidence>
<keyword evidence="6 9" id="KW-0418">Kinase</keyword>